<organism evidence="6 7">
    <name type="scientific">Actinomadura fibrosa</name>
    <dbReference type="NCBI Taxonomy" id="111802"/>
    <lineage>
        <taxon>Bacteria</taxon>
        <taxon>Bacillati</taxon>
        <taxon>Actinomycetota</taxon>
        <taxon>Actinomycetes</taxon>
        <taxon>Streptosporangiales</taxon>
        <taxon>Thermomonosporaceae</taxon>
        <taxon>Actinomadura</taxon>
    </lineage>
</organism>
<dbReference type="RefSeq" id="WP_378325285.1">
    <property type="nucleotide sequence ID" value="NZ_JBHTGP010000018.1"/>
</dbReference>
<keyword evidence="4" id="KW-1133">Transmembrane helix</keyword>
<accession>A0ABW2XWL6</accession>
<dbReference type="Gene3D" id="3.30.565.10">
    <property type="entry name" value="Histidine kinase-like ATPase, C-terminal domain"/>
    <property type="match status" value="1"/>
</dbReference>
<keyword evidence="4" id="KW-0812">Transmembrane</keyword>
<evidence type="ECO:0000256" key="4">
    <source>
        <dbReference type="SAM" id="Phobius"/>
    </source>
</evidence>
<dbReference type="Proteomes" id="UP001597063">
    <property type="component" value="Unassembled WGS sequence"/>
</dbReference>
<dbReference type="PANTHER" id="PTHR24421">
    <property type="entry name" value="NITRATE/NITRITE SENSOR PROTEIN NARX-RELATED"/>
    <property type="match status" value="1"/>
</dbReference>
<sequence length="232" mass="24294">MLAGEEAAEDCRCAIVFSVAGTAALTAASTAALAWTVCPYVRRLPARDRPRRLPVRDARVLHDTVLTTLTAIARGGLDHRAAEVRARCARDADRLRRMLTGAAPADRGGPADRLAAVAATAEALGLRVHLRQDALPALPAPLADAMAGAAGEALNNVLRHSGAREAWLTVSCDARTVVLRVVDRGAGFDPSSVRAGFGLRHSIAGRARETGGRLRVTSAPGEGTCVEVAWTL</sequence>
<dbReference type="InterPro" id="IPR050482">
    <property type="entry name" value="Sensor_HK_TwoCompSys"/>
</dbReference>
<dbReference type="Pfam" id="PF02518">
    <property type="entry name" value="HATPase_c"/>
    <property type="match status" value="1"/>
</dbReference>
<dbReference type="InterPro" id="IPR036890">
    <property type="entry name" value="HATPase_C_sf"/>
</dbReference>
<dbReference type="GO" id="GO:0016301">
    <property type="term" value="F:kinase activity"/>
    <property type="evidence" value="ECO:0007669"/>
    <property type="project" value="UniProtKB-KW"/>
</dbReference>
<reference evidence="7" key="1">
    <citation type="journal article" date="2019" name="Int. J. Syst. Evol. Microbiol.">
        <title>The Global Catalogue of Microorganisms (GCM) 10K type strain sequencing project: providing services to taxonomists for standard genome sequencing and annotation.</title>
        <authorList>
            <consortium name="The Broad Institute Genomics Platform"/>
            <consortium name="The Broad Institute Genome Sequencing Center for Infectious Disease"/>
            <person name="Wu L."/>
            <person name="Ma J."/>
        </authorList>
    </citation>
    <scope>NUCLEOTIDE SEQUENCE [LARGE SCALE GENOMIC DNA]</scope>
    <source>
        <strain evidence="7">JCM 9371</strain>
    </source>
</reference>
<evidence type="ECO:0000256" key="3">
    <source>
        <dbReference type="ARBA" id="ARBA00023012"/>
    </source>
</evidence>
<evidence type="ECO:0000313" key="6">
    <source>
        <dbReference type="EMBL" id="MFD0690509.1"/>
    </source>
</evidence>
<feature type="transmembrane region" description="Helical" evidence="4">
    <location>
        <begin position="15"/>
        <end position="41"/>
    </location>
</feature>
<dbReference type="InterPro" id="IPR003594">
    <property type="entry name" value="HATPase_dom"/>
</dbReference>
<comment type="caution">
    <text evidence="6">The sequence shown here is derived from an EMBL/GenBank/DDBJ whole genome shotgun (WGS) entry which is preliminary data.</text>
</comment>
<keyword evidence="3" id="KW-0902">Two-component regulatory system</keyword>
<dbReference type="SUPFAM" id="SSF55874">
    <property type="entry name" value="ATPase domain of HSP90 chaperone/DNA topoisomerase II/histidine kinase"/>
    <property type="match status" value="1"/>
</dbReference>
<name>A0ABW2XWL6_9ACTN</name>
<evidence type="ECO:0000256" key="1">
    <source>
        <dbReference type="ARBA" id="ARBA00022679"/>
    </source>
</evidence>
<feature type="domain" description="Histidine kinase/HSP90-like ATPase" evidence="5">
    <location>
        <begin position="150"/>
        <end position="228"/>
    </location>
</feature>
<gene>
    <name evidence="6" type="ORF">ACFQZM_38895</name>
</gene>
<keyword evidence="2 6" id="KW-0418">Kinase</keyword>
<proteinExistence type="predicted"/>
<dbReference type="CDD" id="cd16917">
    <property type="entry name" value="HATPase_UhpB-NarQ-NarX-like"/>
    <property type="match status" value="1"/>
</dbReference>
<keyword evidence="7" id="KW-1185">Reference proteome</keyword>
<keyword evidence="4" id="KW-0472">Membrane</keyword>
<evidence type="ECO:0000259" key="5">
    <source>
        <dbReference type="Pfam" id="PF02518"/>
    </source>
</evidence>
<evidence type="ECO:0000313" key="7">
    <source>
        <dbReference type="Proteomes" id="UP001597063"/>
    </source>
</evidence>
<dbReference type="PANTHER" id="PTHR24421:SF61">
    <property type="entry name" value="OXYGEN SENSOR HISTIDINE KINASE NREB"/>
    <property type="match status" value="1"/>
</dbReference>
<protein>
    <submittedName>
        <fullName evidence="6">Sensor histidine kinase</fullName>
    </submittedName>
</protein>
<dbReference type="EMBL" id="JBHTGP010000018">
    <property type="protein sequence ID" value="MFD0690509.1"/>
    <property type="molecule type" value="Genomic_DNA"/>
</dbReference>
<evidence type="ECO:0000256" key="2">
    <source>
        <dbReference type="ARBA" id="ARBA00022777"/>
    </source>
</evidence>
<keyword evidence="1" id="KW-0808">Transferase</keyword>